<reference evidence="1" key="1">
    <citation type="submission" date="2021-06" db="EMBL/GenBank/DDBJ databases">
        <authorList>
            <person name="Kallberg Y."/>
            <person name="Tangrot J."/>
            <person name="Rosling A."/>
        </authorList>
    </citation>
    <scope>NUCLEOTIDE SEQUENCE</scope>
    <source>
        <strain evidence="1">UK204</strain>
    </source>
</reference>
<comment type="caution">
    <text evidence="1">The sequence shown here is derived from an EMBL/GenBank/DDBJ whole genome shotgun (WGS) entry which is preliminary data.</text>
</comment>
<proteinExistence type="predicted"/>
<gene>
    <name evidence="1" type="ORF">FCALED_LOCUS11685</name>
</gene>
<dbReference type="EMBL" id="CAJVPQ010005100">
    <property type="protein sequence ID" value="CAG8663991.1"/>
    <property type="molecule type" value="Genomic_DNA"/>
</dbReference>
<feature type="non-terminal residue" evidence="1">
    <location>
        <position position="46"/>
    </location>
</feature>
<evidence type="ECO:0000313" key="2">
    <source>
        <dbReference type="Proteomes" id="UP000789570"/>
    </source>
</evidence>
<dbReference type="AlphaFoldDB" id="A0A9N9H820"/>
<protein>
    <submittedName>
        <fullName evidence="1">3648_t:CDS:1</fullName>
    </submittedName>
</protein>
<accession>A0A9N9H820</accession>
<organism evidence="1 2">
    <name type="scientific">Funneliformis caledonium</name>
    <dbReference type="NCBI Taxonomy" id="1117310"/>
    <lineage>
        <taxon>Eukaryota</taxon>
        <taxon>Fungi</taxon>
        <taxon>Fungi incertae sedis</taxon>
        <taxon>Mucoromycota</taxon>
        <taxon>Glomeromycotina</taxon>
        <taxon>Glomeromycetes</taxon>
        <taxon>Glomerales</taxon>
        <taxon>Glomeraceae</taxon>
        <taxon>Funneliformis</taxon>
    </lineage>
</organism>
<name>A0A9N9H820_9GLOM</name>
<sequence length="46" mass="5545">MCDADLWFNNYKDDINNMTYSLYTDAIDLANSNKKRRLSYYDEVLQ</sequence>
<keyword evidence="2" id="KW-1185">Reference proteome</keyword>
<evidence type="ECO:0000313" key="1">
    <source>
        <dbReference type="EMBL" id="CAG8663991.1"/>
    </source>
</evidence>
<dbReference type="Proteomes" id="UP000789570">
    <property type="component" value="Unassembled WGS sequence"/>
</dbReference>